<evidence type="ECO:0000313" key="2">
    <source>
        <dbReference type="Proteomes" id="UP000257317"/>
    </source>
</evidence>
<reference evidence="2" key="1">
    <citation type="submission" date="2018-03" db="EMBL/GenBank/DDBJ databases">
        <title>New taxa in the Lactobacillus gasseri group.</title>
        <authorList>
            <person name="Tanizawa Y."/>
            <person name="Tohno M."/>
            <person name="Endo A."/>
            <person name="Arita M."/>
        </authorList>
    </citation>
    <scope>NUCLEOTIDE SEQUENCE [LARGE SCALE GENOMIC DNA]</scope>
    <source>
        <strain evidence="2">DSM 24759</strain>
    </source>
</reference>
<proteinExistence type="predicted"/>
<dbReference type="Proteomes" id="UP000257317">
    <property type="component" value="Unassembled WGS sequence"/>
</dbReference>
<accession>A0A2Z6T6Z7</accession>
<dbReference type="PANTHER" id="PTHR30289:SF1">
    <property type="entry name" value="PEBP (PHOSPHATIDYLETHANOLAMINE-BINDING PROTEIN) FAMILY PROTEIN"/>
    <property type="match status" value="1"/>
</dbReference>
<dbReference type="InterPro" id="IPR036610">
    <property type="entry name" value="PEBP-like_sf"/>
</dbReference>
<dbReference type="Gene3D" id="3.90.280.10">
    <property type="entry name" value="PEBP-like"/>
    <property type="match status" value="1"/>
</dbReference>
<keyword evidence="2" id="KW-1185">Reference proteome</keyword>
<sequence length="169" mass="18919">MKVKVKLNDQGYLPDKYTKHTSPNFRVDGKPAVSFPIEVDDLPTETKTLALYMKDFDSVPVCGFVWIHWLAANIDAIHTTIPENTSLKPQFNLVQGSNSNASKFLSGETGPKIGYTGPQPPSGIHDYTLTVYALDTNLDLEEGYWLNEFLKKADKHILEKKSINLPVHS</sequence>
<name>A0A2Z6T6Z7_9LACO</name>
<dbReference type="OrthoDB" id="9797506at2"/>
<protein>
    <submittedName>
        <fullName evidence="1">Phosphatidylethanolamine-binding protein</fullName>
    </submittedName>
</protein>
<dbReference type="RefSeq" id="WP_117118131.1">
    <property type="nucleotide sequence ID" value="NZ_BFBY01000004.1"/>
</dbReference>
<evidence type="ECO:0000313" key="1">
    <source>
        <dbReference type="EMBL" id="GBG04786.1"/>
    </source>
</evidence>
<dbReference type="InterPro" id="IPR008914">
    <property type="entry name" value="PEBP"/>
</dbReference>
<organism evidence="1 2">
    <name type="scientific">Lactobacillus rodentium</name>
    <dbReference type="NCBI Taxonomy" id="947835"/>
    <lineage>
        <taxon>Bacteria</taxon>
        <taxon>Bacillati</taxon>
        <taxon>Bacillota</taxon>
        <taxon>Bacilli</taxon>
        <taxon>Lactobacillales</taxon>
        <taxon>Lactobacillaceae</taxon>
        <taxon>Lactobacillus</taxon>
    </lineage>
</organism>
<dbReference type="SUPFAM" id="SSF49777">
    <property type="entry name" value="PEBP-like"/>
    <property type="match status" value="1"/>
</dbReference>
<dbReference type="InterPro" id="IPR005247">
    <property type="entry name" value="YbhB_YbcL/LppC-like"/>
</dbReference>
<dbReference type="CDD" id="cd00865">
    <property type="entry name" value="PEBP_bact_arch"/>
    <property type="match status" value="1"/>
</dbReference>
<dbReference type="PANTHER" id="PTHR30289">
    <property type="entry name" value="UNCHARACTERIZED PROTEIN YBCL-RELATED"/>
    <property type="match status" value="1"/>
</dbReference>
<dbReference type="NCBIfam" id="TIGR00481">
    <property type="entry name" value="YbhB/YbcL family Raf kinase inhibitor-like protein"/>
    <property type="match status" value="1"/>
</dbReference>
<gene>
    <name evidence="1" type="ORF">LrDSM24759_07000</name>
</gene>
<dbReference type="EMBL" id="BFBY01000004">
    <property type="protein sequence ID" value="GBG04786.1"/>
    <property type="molecule type" value="Genomic_DNA"/>
</dbReference>
<dbReference type="Pfam" id="PF01161">
    <property type="entry name" value="PBP"/>
    <property type="match status" value="1"/>
</dbReference>
<dbReference type="AlphaFoldDB" id="A0A2Z6T6Z7"/>
<comment type="caution">
    <text evidence="1">The sequence shown here is derived from an EMBL/GenBank/DDBJ whole genome shotgun (WGS) entry which is preliminary data.</text>
</comment>